<evidence type="ECO:0000256" key="1">
    <source>
        <dbReference type="ARBA" id="ARBA00004123"/>
    </source>
</evidence>
<evidence type="ECO:0000313" key="7">
    <source>
        <dbReference type="EMBL" id="KAJ8890556.1"/>
    </source>
</evidence>
<gene>
    <name evidence="7" type="ORF">PR048_010065</name>
</gene>
<protein>
    <submittedName>
        <fullName evidence="7">Uncharacterized protein</fullName>
    </submittedName>
</protein>
<comment type="caution">
    <text evidence="7">The sequence shown here is derived from an EMBL/GenBank/DDBJ whole genome shotgun (WGS) entry which is preliminary data.</text>
</comment>
<evidence type="ECO:0000256" key="3">
    <source>
        <dbReference type="ARBA" id="ARBA00022771"/>
    </source>
</evidence>
<feature type="region of interest" description="Disordered" evidence="6">
    <location>
        <begin position="23"/>
        <end position="74"/>
    </location>
</feature>
<dbReference type="Proteomes" id="UP001159363">
    <property type="component" value="Chromosome 3"/>
</dbReference>
<comment type="subcellular location">
    <subcellularLocation>
        <location evidence="1">Nucleus</location>
    </subcellularLocation>
</comment>
<reference evidence="7 8" key="1">
    <citation type="submission" date="2023-02" db="EMBL/GenBank/DDBJ databases">
        <title>LHISI_Scaffold_Assembly.</title>
        <authorList>
            <person name="Stuart O.P."/>
            <person name="Cleave R."/>
            <person name="Magrath M.J.L."/>
            <person name="Mikheyev A.S."/>
        </authorList>
    </citation>
    <scope>NUCLEOTIDE SEQUENCE [LARGE SCALE GENOMIC DNA]</scope>
    <source>
        <strain evidence="7">Daus_M_001</strain>
        <tissue evidence="7">Leg muscle</tissue>
    </source>
</reference>
<dbReference type="InterPro" id="IPR012337">
    <property type="entry name" value="RNaseH-like_sf"/>
</dbReference>
<keyword evidence="4" id="KW-0862">Zinc</keyword>
<keyword evidence="3" id="KW-0863">Zinc-finger</keyword>
<dbReference type="PANTHER" id="PTHR46481">
    <property type="entry name" value="ZINC FINGER BED DOMAIN-CONTAINING PROTEIN 4"/>
    <property type="match status" value="1"/>
</dbReference>
<dbReference type="PANTHER" id="PTHR46481:SF10">
    <property type="entry name" value="ZINC FINGER BED DOMAIN-CONTAINING PROTEIN 39"/>
    <property type="match status" value="1"/>
</dbReference>
<sequence>MWAEESTKQTVCSDTTYLKSASTSQNSLLTEQDVDDPTSHDENNGTSTSTLSSLPGSIKNYSSPVQSTTNYSKTKSQISLNDAWERGTPYSKTHPRAQQLTKHICKMVAVDGQPFSFVENEGFKWFMATADPRYSIATRQELSHKLIPDLYKNTPFLLHKITTLQTLEFWGIQDKVVAIVRDNATDVTSAVQKLKMSAISFKSVHNTSCDWNTIGNIEFILKLFSEVMKTVSKSSCSISEVIPILNSLRLAIESDNTMGLQNMKNDIFHYLDAYYPIEATETNRFYALATCLDPR</sequence>
<evidence type="ECO:0000256" key="2">
    <source>
        <dbReference type="ARBA" id="ARBA00022723"/>
    </source>
</evidence>
<keyword evidence="2" id="KW-0479">Metal-binding</keyword>
<keyword evidence="5" id="KW-0539">Nucleus</keyword>
<dbReference type="InterPro" id="IPR052035">
    <property type="entry name" value="ZnF_BED_domain_contain"/>
</dbReference>
<keyword evidence="8" id="KW-1185">Reference proteome</keyword>
<feature type="compositionally biased region" description="Polar residues" evidence="6">
    <location>
        <begin position="59"/>
        <end position="74"/>
    </location>
</feature>
<proteinExistence type="predicted"/>
<dbReference type="SUPFAM" id="SSF53098">
    <property type="entry name" value="Ribonuclease H-like"/>
    <property type="match status" value="1"/>
</dbReference>
<evidence type="ECO:0000313" key="8">
    <source>
        <dbReference type="Proteomes" id="UP001159363"/>
    </source>
</evidence>
<organism evidence="7 8">
    <name type="scientific">Dryococelus australis</name>
    <dbReference type="NCBI Taxonomy" id="614101"/>
    <lineage>
        <taxon>Eukaryota</taxon>
        <taxon>Metazoa</taxon>
        <taxon>Ecdysozoa</taxon>
        <taxon>Arthropoda</taxon>
        <taxon>Hexapoda</taxon>
        <taxon>Insecta</taxon>
        <taxon>Pterygota</taxon>
        <taxon>Neoptera</taxon>
        <taxon>Polyneoptera</taxon>
        <taxon>Phasmatodea</taxon>
        <taxon>Verophasmatodea</taxon>
        <taxon>Anareolatae</taxon>
        <taxon>Phasmatidae</taxon>
        <taxon>Eurycanthinae</taxon>
        <taxon>Dryococelus</taxon>
    </lineage>
</organism>
<evidence type="ECO:0000256" key="4">
    <source>
        <dbReference type="ARBA" id="ARBA00022833"/>
    </source>
</evidence>
<accession>A0ABQ9I2F9</accession>
<name>A0ABQ9I2F9_9NEOP</name>
<dbReference type="EMBL" id="JARBHB010000003">
    <property type="protein sequence ID" value="KAJ8890556.1"/>
    <property type="molecule type" value="Genomic_DNA"/>
</dbReference>
<evidence type="ECO:0000256" key="5">
    <source>
        <dbReference type="ARBA" id="ARBA00023242"/>
    </source>
</evidence>
<evidence type="ECO:0000256" key="6">
    <source>
        <dbReference type="SAM" id="MobiDB-lite"/>
    </source>
</evidence>
<dbReference type="SUPFAM" id="SSF140996">
    <property type="entry name" value="Hermes dimerisation domain"/>
    <property type="match status" value="1"/>
</dbReference>